<dbReference type="AlphaFoldDB" id="A0A7Y0L7L2"/>
<accession>A0A7Y0L7L2</accession>
<dbReference type="SUPFAM" id="SSF56112">
    <property type="entry name" value="Protein kinase-like (PK-like)"/>
    <property type="match status" value="1"/>
</dbReference>
<reference evidence="2 3" key="1">
    <citation type="submission" date="2020-04" db="EMBL/GenBank/DDBJ databases">
        <authorList>
            <person name="Zhang R."/>
            <person name="Schippers A."/>
        </authorList>
    </citation>
    <scope>NUCLEOTIDE SEQUENCE [LARGE SCALE GENOMIC DNA]</scope>
    <source>
        <strain evidence="2 3">DSM 109850</strain>
    </source>
</reference>
<dbReference type="Gene3D" id="3.30.200.20">
    <property type="entry name" value="Phosphorylase Kinase, domain 1"/>
    <property type="match status" value="1"/>
</dbReference>
<evidence type="ECO:0000313" key="3">
    <source>
        <dbReference type="Proteomes" id="UP000533476"/>
    </source>
</evidence>
<dbReference type="PANTHER" id="PTHR21310:SF15">
    <property type="entry name" value="AMINOGLYCOSIDE PHOSPHOTRANSFERASE DOMAIN-CONTAINING PROTEIN"/>
    <property type="match status" value="1"/>
</dbReference>
<dbReference type="Pfam" id="PF01636">
    <property type="entry name" value="APH"/>
    <property type="match status" value="1"/>
</dbReference>
<dbReference type="Proteomes" id="UP000533476">
    <property type="component" value="Unassembled WGS sequence"/>
</dbReference>
<gene>
    <name evidence="2" type="ORF">HIJ39_13695</name>
</gene>
<evidence type="ECO:0000259" key="1">
    <source>
        <dbReference type="Pfam" id="PF01636"/>
    </source>
</evidence>
<dbReference type="InterPro" id="IPR002575">
    <property type="entry name" value="Aminoglycoside_PTrfase"/>
</dbReference>
<dbReference type="Gene3D" id="3.90.1200.10">
    <property type="match status" value="1"/>
</dbReference>
<name>A0A7Y0L7L2_9FIRM</name>
<sequence length="284" mass="32178">MVKSTQLAEWGEALSGKTKERLSPQSVAHFWPQVNWQEAVWLNEGWDFVVVVVDGMALRIPRSPAGQWRLRRERALLDRLDNPPVAIPRYQQVQPGLYGYPFIAGDTFDSVAASDALRAAVLAFCHWLHDTPSFSRDDAAVRRRWHARYRARSRASLRDVSPLLSHKEARKMADIFLAGDEALLDNGWPVALLHGDLAPEHILVRDNVLVGVIDFGDWRFGDAVFDWTGIPAVDRVLPVPLSDGQAARLRAYRLLAESNQVRHALKEGNVERAEWSVRVLRRNL</sequence>
<evidence type="ECO:0000313" key="2">
    <source>
        <dbReference type="EMBL" id="NMP23394.1"/>
    </source>
</evidence>
<dbReference type="EMBL" id="JABBVZ010000050">
    <property type="protein sequence ID" value="NMP23394.1"/>
    <property type="molecule type" value="Genomic_DNA"/>
</dbReference>
<dbReference type="PANTHER" id="PTHR21310">
    <property type="entry name" value="AMINOGLYCOSIDE PHOSPHOTRANSFERASE-RELATED-RELATED"/>
    <property type="match status" value="1"/>
</dbReference>
<dbReference type="RefSeq" id="WP_169100639.1">
    <property type="nucleotide sequence ID" value="NZ_JABBVZ010000050.1"/>
</dbReference>
<comment type="caution">
    <text evidence="2">The sequence shown here is derived from an EMBL/GenBank/DDBJ whole genome shotgun (WGS) entry which is preliminary data.</text>
</comment>
<dbReference type="InterPro" id="IPR051678">
    <property type="entry name" value="AGP_Transferase"/>
</dbReference>
<feature type="domain" description="Aminoglycoside phosphotransferase" evidence="1">
    <location>
        <begin position="42"/>
        <end position="252"/>
    </location>
</feature>
<proteinExistence type="predicted"/>
<organism evidence="2 3">
    <name type="scientific">Sulfobacillus harzensis</name>
    <dbReference type="NCBI Taxonomy" id="2729629"/>
    <lineage>
        <taxon>Bacteria</taxon>
        <taxon>Bacillati</taxon>
        <taxon>Bacillota</taxon>
        <taxon>Clostridia</taxon>
        <taxon>Eubacteriales</taxon>
        <taxon>Clostridiales Family XVII. Incertae Sedis</taxon>
        <taxon>Sulfobacillus</taxon>
    </lineage>
</organism>
<keyword evidence="2" id="KW-0808">Transferase</keyword>
<protein>
    <submittedName>
        <fullName evidence="2">Phosphotransferase</fullName>
    </submittedName>
</protein>
<keyword evidence="3" id="KW-1185">Reference proteome</keyword>
<dbReference type="InterPro" id="IPR011009">
    <property type="entry name" value="Kinase-like_dom_sf"/>
</dbReference>
<dbReference type="GO" id="GO:0016740">
    <property type="term" value="F:transferase activity"/>
    <property type="evidence" value="ECO:0007669"/>
    <property type="project" value="UniProtKB-KW"/>
</dbReference>